<organism evidence="2 3">
    <name type="scientific">Jiella pacifica</name>
    <dbReference type="NCBI Taxonomy" id="2696469"/>
    <lineage>
        <taxon>Bacteria</taxon>
        <taxon>Pseudomonadati</taxon>
        <taxon>Pseudomonadota</taxon>
        <taxon>Alphaproteobacteria</taxon>
        <taxon>Hyphomicrobiales</taxon>
        <taxon>Aurantimonadaceae</taxon>
        <taxon>Jiella</taxon>
    </lineage>
</organism>
<protein>
    <submittedName>
        <fullName evidence="2">PTS transporter subunit EIIA</fullName>
    </submittedName>
</protein>
<proteinExistence type="predicted"/>
<evidence type="ECO:0000313" key="2">
    <source>
        <dbReference type="EMBL" id="NDW05695.1"/>
    </source>
</evidence>
<gene>
    <name evidence="2" type="ORF">GTK09_14820</name>
</gene>
<comment type="caution">
    <text evidence="2">The sequence shown here is derived from an EMBL/GenBank/DDBJ whole genome shotgun (WGS) entry which is preliminary data.</text>
</comment>
<dbReference type="PANTHER" id="PTHR47738">
    <property type="entry name" value="PTS SYSTEM FRUCTOSE-LIKE EIIA COMPONENT-RELATED"/>
    <property type="match status" value="1"/>
</dbReference>
<dbReference type="InterPro" id="IPR051541">
    <property type="entry name" value="PTS_SugarTrans_NitroReg"/>
</dbReference>
<dbReference type="AlphaFoldDB" id="A0A6N9T659"/>
<sequence>MKRTDVLLGVSASSKPKLLQFLAQTTAKALDVGEDEILNALACREELGSTGIGEGIALPHAQVRCVVAPFVLLVRLVRPIEFEAIDDRPVDLICLILTPPANNSSHLQLLSNAARQLRCPNVIMSVRSASDPDQVYEALTVSRE</sequence>
<dbReference type="GO" id="GO:0030295">
    <property type="term" value="F:protein kinase activator activity"/>
    <property type="evidence" value="ECO:0007669"/>
    <property type="project" value="TreeGrafter"/>
</dbReference>
<dbReference type="CDD" id="cd00211">
    <property type="entry name" value="PTS_IIA_fru"/>
    <property type="match status" value="1"/>
</dbReference>
<dbReference type="PROSITE" id="PS51094">
    <property type="entry name" value="PTS_EIIA_TYPE_2"/>
    <property type="match status" value="1"/>
</dbReference>
<dbReference type="PROSITE" id="PS00372">
    <property type="entry name" value="PTS_EIIA_TYPE_2_HIS"/>
    <property type="match status" value="1"/>
</dbReference>
<dbReference type="InterPro" id="IPR016152">
    <property type="entry name" value="PTrfase/Anion_transptr"/>
</dbReference>
<dbReference type="SUPFAM" id="SSF55804">
    <property type="entry name" value="Phoshotransferase/anion transport protein"/>
    <property type="match status" value="1"/>
</dbReference>
<dbReference type="EMBL" id="JAAAMG010000011">
    <property type="protein sequence ID" value="NDW05695.1"/>
    <property type="molecule type" value="Genomic_DNA"/>
</dbReference>
<dbReference type="PANTHER" id="PTHR47738:SF1">
    <property type="entry name" value="NITROGEN REGULATORY PROTEIN"/>
    <property type="match status" value="1"/>
</dbReference>
<evidence type="ECO:0000259" key="1">
    <source>
        <dbReference type="PROSITE" id="PS51094"/>
    </source>
</evidence>
<dbReference type="InterPro" id="IPR002178">
    <property type="entry name" value="PTS_EIIA_type-2_dom"/>
</dbReference>
<dbReference type="Gene3D" id="3.40.930.10">
    <property type="entry name" value="Mannitol-specific EII, Chain A"/>
    <property type="match status" value="1"/>
</dbReference>
<keyword evidence="3" id="KW-1185">Reference proteome</keyword>
<dbReference type="Proteomes" id="UP000469011">
    <property type="component" value="Unassembled WGS sequence"/>
</dbReference>
<evidence type="ECO:0000313" key="3">
    <source>
        <dbReference type="Proteomes" id="UP000469011"/>
    </source>
</evidence>
<reference evidence="2 3" key="1">
    <citation type="submission" date="2020-01" db="EMBL/GenBank/DDBJ databases">
        <title>Jiella pacifica sp. nov.</title>
        <authorList>
            <person name="Xue Z."/>
            <person name="Zhu S."/>
            <person name="Chen J."/>
            <person name="Yang J."/>
        </authorList>
    </citation>
    <scope>NUCLEOTIDE SEQUENCE [LARGE SCALE GENOMIC DNA]</scope>
    <source>
        <strain evidence="2 3">40Bstr34</strain>
    </source>
</reference>
<feature type="domain" description="PTS EIIA type-2" evidence="1">
    <location>
        <begin position="1"/>
        <end position="142"/>
    </location>
</feature>
<name>A0A6N9T659_9HYPH</name>
<dbReference type="Pfam" id="PF00359">
    <property type="entry name" value="PTS_EIIA_2"/>
    <property type="match status" value="1"/>
</dbReference>
<accession>A0A6N9T659</accession>